<dbReference type="InterPro" id="IPR013785">
    <property type="entry name" value="Aldolase_TIM"/>
</dbReference>
<comment type="caution">
    <text evidence="10">The sequence shown here is derived from an EMBL/GenBank/DDBJ whole genome shotgun (WGS) entry which is preliminary data.</text>
</comment>
<evidence type="ECO:0000256" key="7">
    <source>
        <dbReference type="ARBA" id="ARBA00023033"/>
    </source>
</evidence>
<dbReference type="PANTHER" id="PTHR42747:SF3">
    <property type="entry name" value="NITRONATE MONOOXYGENASE-RELATED"/>
    <property type="match status" value="1"/>
</dbReference>
<dbReference type="Pfam" id="PF03060">
    <property type="entry name" value="NMO"/>
    <property type="match status" value="1"/>
</dbReference>
<proteinExistence type="inferred from homology"/>
<keyword evidence="4" id="KW-0285">Flavoprotein</keyword>
<keyword evidence="6" id="KW-0560">Oxidoreductase</keyword>
<keyword evidence="7 10" id="KW-0503">Monooxygenase</keyword>
<dbReference type="Proteomes" id="UP001500622">
    <property type="component" value="Unassembled WGS sequence"/>
</dbReference>
<accession>A0ABP8KTD2</accession>
<evidence type="ECO:0000256" key="3">
    <source>
        <dbReference type="ARBA" id="ARBA00022575"/>
    </source>
</evidence>
<reference evidence="11" key="1">
    <citation type="journal article" date="2019" name="Int. J. Syst. Evol. Microbiol.">
        <title>The Global Catalogue of Microorganisms (GCM) 10K type strain sequencing project: providing services to taxonomists for standard genome sequencing and annotation.</title>
        <authorList>
            <consortium name="The Broad Institute Genomics Platform"/>
            <consortium name="The Broad Institute Genome Sequencing Center for Infectious Disease"/>
            <person name="Wu L."/>
            <person name="Ma J."/>
        </authorList>
    </citation>
    <scope>NUCLEOTIDE SEQUENCE [LARGE SCALE GENOMIC DNA]</scope>
    <source>
        <strain evidence="11">JCM 17810</strain>
    </source>
</reference>
<dbReference type="EMBL" id="BAABGN010000001">
    <property type="protein sequence ID" value="GAA4415257.1"/>
    <property type="molecule type" value="Genomic_DNA"/>
</dbReference>
<dbReference type="GO" id="GO:0004497">
    <property type="term" value="F:monooxygenase activity"/>
    <property type="evidence" value="ECO:0007669"/>
    <property type="project" value="UniProtKB-KW"/>
</dbReference>
<keyword evidence="5" id="KW-0288">FMN</keyword>
<gene>
    <name evidence="10" type="ORF">GCM10023169_01410</name>
</gene>
<organism evidence="10 11">
    <name type="scientific">Georgenia halophila</name>
    <dbReference type="NCBI Taxonomy" id="620889"/>
    <lineage>
        <taxon>Bacteria</taxon>
        <taxon>Bacillati</taxon>
        <taxon>Actinomycetota</taxon>
        <taxon>Actinomycetes</taxon>
        <taxon>Micrococcales</taxon>
        <taxon>Bogoriellaceae</taxon>
        <taxon>Georgenia</taxon>
    </lineage>
</organism>
<comment type="cofactor">
    <cofactor evidence="1">
        <name>FMN</name>
        <dbReference type="ChEBI" id="CHEBI:58210"/>
    </cofactor>
</comment>
<evidence type="ECO:0000256" key="6">
    <source>
        <dbReference type="ARBA" id="ARBA00023002"/>
    </source>
</evidence>
<evidence type="ECO:0000256" key="8">
    <source>
        <dbReference type="ARBA" id="ARBA00031155"/>
    </source>
</evidence>
<protein>
    <recommendedName>
        <fullName evidence="8">Propionate 3-nitronate monooxygenase</fullName>
    </recommendedName>
</protein>
<name>A0ABP8KTD2_9MICO</name>
<evidence type="ECO:0000256" key="5">
    <source>
        <dbReference type="ARBA" id="ARBA00022643"/>
    </source>
</evidence>
<dbReference type="CDD" id="cd04730">
    <property type="entry name" value="NPD_like"/>
    <property type="match status" value="1"/>
</dbReference>
<evidence type="ECO:0000313" key="10">
    <source>
        <dbReference type="EMBL" id="GAA4415257.1"/>
    </source>
</evidence>
<evidence type="ECO:0000256" key="4">
    <source>
        <dbReference type="ARBA" id="ARBA00022630"/>
    </source>
</evidence>
<dbReference type="Gene3D" id="3.20.20.70">
    <property type="entry name" value="Aldolase class I"/>
    <property type="match status" value="1"/>
</dbReference>
<sequence>MATPLQSLRRPALAAPMAGGPSTAALVLAAVDAGGTGFLAGGYLTAERLAEQVEEVGRGADVFGVNLFVPERAPLTDAVRAYRESLLAEHPDVPIPEPAPDDDGWSDKLELVLDAGVPLVSFTFGFPTAEVVEALQRAGSTVVATVTTADEARTALDRGADVLCAQGPDAGGHRATFDQAAEPATRPLSELLSAVRGTAPLVAAGGLASPAAVTAARAAGADAVQIGTALLVADEAGTPPAHRGELFAGERDVALTRAFSGRWAQGLVNDFLRAHAGAPSGYPYVNQLTSPIRAAAKKAGEVELMSLWAGRRYREAQAGPAGEILDRLCPADG</sequence>
<evidence type="ECO:0000313" key="11">
    <source>
        <dbReference type="Proteomes" id="UP001500622"/>
    </source>
</evidence>
<comment type="catalytic activity">
    <reaction evidence="9">
        <text>3 propionate 3-nitronate + 3 O2 + H2O = 3 3-oxopropanoate + 2 nitrate + nitrite + H2O2 + 3 H(+)</text>
        <dbReference type="Rhea" id="RHEA:57332"/>
        <dbReference type="ChEBI" id="CHEBI:15377"/>
        <dbReference type="ChEBI" id="CHEBI:15378"/>
        <dbReference type="ChEBI" id="CHEBI:15379"/>
        <dbReference type="ChEBI" id="CHEBI:16240"/>
        <dbReference type="ChEBI" id="CHEBI:16301"/>
        <dbReference type="ChEBI" id="CHEBI:17632"/>
        <dbReference type="ChEBI" id="CHEBI:33190"/>
        <dbReference type="ChEBI" id="CHEBI:136067"/>
    </reaction>
</comment>
<dbReference type="SUPFAM" id="SSF51412">
    <property type="entry name" value="Inosine monophosphate dehydrogenase (IMPDH)"/>
    <property type="match status" value="1"/>
</dbReference>
<comment type="similarity">
    <text evidence="2">Belongs to the nitronate monooxygenase family. NMO class I subfamily.</text>
</comment>
<keyword evidence="11" id="KW-1185">Reference proteome</keyword>
<keyword evidence="3" id="KW-0216">Detoxification</keyword>
<evidence type="ECO:0000256" key="1">
    <source>
        <dbReference type="ARBA" id="ARBA00001917"/>
    </source>
</evidence>
<dbReference type="InterPro" id="IPR004136">
    <property type="entry name" value="NMO"/>
</dbReference>
<dbReference type="PANTHER" id="PTHR42747">
    <property type="entry name" value="NITRONATE MONOOXYGENASE-RELATED"/>
    <property type="match status" value="1"/>
</dbReference>
<dbReference type="RefSeq" id="WP_345214568.1">
    <property type="nucleotide sequence ID" value="NZ_BAABGN010000001.1"/>
</dbReference>
<evidence type="ECO:0000256" key="2">
    <source>
        <dbReference type="ARBA" id="ARBA00009881"/>
    </source>
</evidence>
<evidence type="ECO:0000256" key="9">
    <source>
        <dbReference type="ARBA" id="ARBA00049401"/>
    </source>
</evidence>